<sequence>MAAAVAAFRHLSLALGAAVAALGSLLFIAWKVYFRDADDSCVGWRSRWERQLEAELRACNAQKEAEQPHCCEYQVLVLGLDGAGKSTILHYVCSPEAKKHIAPTQGFNSVQLQASGLQVNLLEVGGSQNLRFYWNQYLSKAHILVFVVDSADGPRLHIARQQLHYLLAEDPQLPLIILANKQDKNDALSVAELQEELALHNLDRQRKFFLLPTSATFAGLATANSVLHLKHLLVKILAHSSKMDSL</sequence>
<dbReference type="Proteomes" id="UP000504612">
    <property type="component" value="Unplaced"/>
</dbReference>
<dbReference type="InterPro" id="IPR006689">
    <property type="entry name" value="Small_GTPase_ARF/SAR"/>
</dbReference>
<dbReference type="CTD" id="285598"/>
<name>A0A6J1VJX1_9SAUR</name>
<accession>A0A6J1VJX1</accession>
<feature type="binding site" evidence="4">
    <location>
        <position position="86"/>
    </location>
    <ligand>
        <name>Mg(2+)</name>
        <dbReference type="ChEBI" id="CHEBI:18420"/>
    </ligand>
</feature>
<evidence type="ECO:0000313" key="6">
    <source>
        <dbReference type="RefSeq" id="XP_026540943.1"/>
    </source>
</evidence>
<organism evidence="5 6">
    <name type="scientific">Notechis scutatus</name>
    <name type="common">mainland tiger snake</name>
    <dbReference type="NCBI Taxonomy" id="8663"/>
    <lineage>
        <taxon>Eukaryota</taxon>
        <taxon>Metazoa</taxon>
        <taxon>Chordata</taxon>
        <taxon>Craniata</taxon>
        <taxon>Vertebrata</taxon>
        <taxon>Euteleostomi</taxon>
        <taxon>Lepidosauria</taxon>
        <taxon>Squamata</taxon>
        <taxon>Bifurcata</taxon>
        <taxon>Unidentata</taxon>
        <taxon>Episquamata</taxon>
        <taxon>Toxicofera</taxon>
        <taxon>Serpentes</taxon>
        <taxon>Colubroidea</taxon>
        <taxon>Elapidae</taxon>
        <taxon>Hydrophiinae</taxon>
        <taxon>Notechis</taxon>
    </lineage>
</organism>
<keyword evidence="4" id="KW-0479">Metal-binding</keyword>
<dbReference type="PANTHER" id="PTHR46724">
    <property type="entry name" value="ADP-RIBOSYLATION FACTOR-LIKE PROTEIN 9-RELATED"/>
    <property type="match status" value="1"/>
</dbReference>
<dbReference type="RefSeq" id="XP_026540943.1">
    <property type="nucleotide sequence ID" value="XM_026685158.1"/>
</dbReference>
<dbReference type="GO" id="GO:0046872">
    <property type="term" value="F:metal ion binding"/>
    <property type="evidence" value="ECO:0007669"/>
    <property type="project" value="UniProtKB-KW"/>
</dbReference>
<dbReference type="GeneID" id="113423664"/>
<feature type="binding site" evidence="3">
    <location>
        <begin position="79"/>
        <end position="86"/>
    </location>
    <ligand>
        <name>GTP</name>
        <dbReference type="ChEBI" id="CHEBI:37565"/>
    </ligand>
</feature>
<dbReference type="PRINTS" id="PR00328">
    <property type="entry name" value="SAR1GTPBP"/>
</dbReference>
<protein>
    <submittedName>
        <fullName evidence="6">ADP-ribosylation factor-like protein 10 isoform X1</fullName>
    </submittedName>
</protein>
<dbReference type="KEGG" id="nss:113423664"/>
<evidence type="ECO:0000256" key="2">
    <source>
        <dbReference type="ARBA" id="ARBA00023134"/>
    </source>
</evidence>
<feature type="binding site" evidence="4">
    <location>
        <position position="104"/>
    </location>
    <ligand>
        <name>Mg(2+)</name>
        <dbReference type="ChEBI" id="CHEBI:18420"/>
    </ligand>
</feature>
<dbReference type="GO" id="GO:0005525">
    <property type="term" value="F:GTP binding"/>
    <property type="evidence" value="ECO:0007669"/>
    <property type="project" value="UniProtKB-KW"/>
</dbReference>
<proteinExistence type="predicted"/>
<feature type="binding site" evidence="3">
    <location>
        <position position="126"/>
    </location>
    <ligand>
        <name>GTP</name>
        <dbReference type="ChEBI" id="CHEBI:37565"/>
    </ligand>
</feature>
<reference evidence="6" key="1">
    <citation type="submission" date="2025-08" db="UniProtKB">
        <authorList>
            <consortium name="RefSeq"/>
        </authorList>
    </citation>
    <scope>IDENTIFICATION</scope>
</reference>
<keyword evidence="1 3" id="KW-0547">Nucleotide-binding</keyword>
<evidence type="ECO:0000313" key="5">
    <source>
        <dbReference type="Proteomes" id="UP000504612"/>
    </source>
</evidence>
<gene>
    <name evidence="6" type="primary">ARL10</name>
</gene>
<dbReference type="AlphaFoldDB" id="A0A6J1VJX1"/>
<dbReference type="InterPro" id="IPR027417">
    <property type="entry name" value="P-loop_NTPase"/>
</dbReference>
<dbReference type="SMART" id="SM00178">
    <property type="entry name" value="SAR"/>
    <property type="match status" value="1"/>
</dbReference>
<dbReference type="InterPro" id="IPR053254">
    <property type="entry name" value="Arf-like_GTPase"/>
</dbReference>
<evidence type="ECO:0000256" key="4">
    <source>
        <dbReference type="PIRSR" id="PIRSR606689-2"/>
    </source>
</evidence>
<dbReference type="Gene3D" id="3.40.50.300">
    <property type="entry name" value="P-loop containing nucleotide triphosphate hydrolases"/>
    <property type="match status" value="1"/>
</dbReference>
<feature type="binding site" evidence="3">
    <location>
        <begin position="180"/>
        <end position="183"/>
    </location>
    <ligand>
        <name>GTP</name>
        <dbReference type="ChEBI" id="CHEBI:37565"/>
    </ligand>
</feature>
<dbReference type="SMART" id="SM00177">
    <property type="entry name" value="ARF"/>
    <property type="match status" value="1"/>
</dbReference>
<dbReference type="SUPFAM" id="SSF52540">
    <property type="entry name" value="P-loop containing nucleoside triphosphate hydrolases"/>
    <property type="match status" value="1"/>
</dbReference>
<keyword evidence="4" id="KW-0460">Magnesium</keyword>
<dbReference type="Pfam" id="PF00025">
    <property type="entry name" value="Arf"/>
    <property type="match status" value="1"/>
</dbReference>
<keyword evidence="2 3" id="KW-0342">GTP-binding</keyword>
<dbReference type="PROSITE" id="PS51417">
    <property type="entry name" value="ARF"/>
    <property type="match status" value="1"/>
</dbReference>
<dbReference type="PANTHER" id="PTHR46724:SF1">
    <property type="entry name" value="ADP RIBOSYLATION FACTOR LIKE GTPASE 10"/>
    <property type="match status" value="1"/>
</dbReference>
<evidence type="ECO:0000256" key="3">
    <source>
        <dbReference type="PIRSR" id="PIRSR606689-1"/>
    </source>
</evidence>
<evidence type="ECO:0000256" key="1">
    <source>
        <dbReference type="ARBA" id="ARBA00022741"/>
    </source>
</evidence>
<keyword evidence="5" id="KW-1185">Reference proteome</keyword>
<dbReference type="GO" id="GO:0003924">
    <property type="term" value="F:GTPase activity"/>
    <property type="evidence" value="ECO:0007669"/>
    <property type="project" value="InterPro"/>
</dbReference>